<evidence type="ECO:0000313" key="8">
    <source>
        <dbReference type="EMBL" id="PPI84690.1"/>
    </source>
</evidence>
<dbReference type="SUPFAM" id="SSF74650">
    <property type="entry name" value="Galactose mutarotase-like"/>
    <property type="match status" value="1"/>
</dbReference>
<dbReference type="InterPro" id="IPR013783">
    <property type="entry name" value="Ig-like_fold"/>
</dbReference>
<dbReference type="FunFam" id="2.70.98.10:FF:000001">
    <property type="entry name" value="Glucans biosynthesis protein G"/>
    <property type="match status" value="1"/>
</dbReference>
<dbReference type="GO" id="GO:0030288">
    <property type="term" value="C:outer membrane-bounded periplasmic space"/>
    <property type="evidence" value="ECO:0007669"/>
    <property type="project" value="TreeGrafter"/>
</dbReference>
<dbReference type="Pfam" id="PF04349">
    <property type="entry name" value="MdoG"/>
    <property type="match status" value="1"/>
</dbReference>
<dbReference type="GO" id="GO:0051274">
    <property type="term" value="P:beta-glucan biosynthetic process"/>
    <property type="evidence" value="ECO:0007669"/>
    <property type="project" value="TreeGrafter"/>
</dbReference>
<evidence type="ECO:0000256" key="6">
    <source>
        <dbReference type="ARBA" id="ARBA00022764"/>
    </source>
</evidence>
<dbReference type="UniPathway" id="UPA00637"/>
<evidence type="ECO:0000256" key="1">
    <source>
        <dbReference type="ARBA" id="ARBA00004418"/>
    </source>
</evidence>
<evidence type="ECO:0000256" key="3">
    <source>
        <dbReference type="ARBA" id="ARBA00009284"/>
    </source>
</evidence>
<dbReference type="InterPro" id="IPR014756">
    <property type="entry name" value="Ig_E-set"/>
</dbReference>
<dbReference type="EMBL" id="PSSX01000005">
    <property type="protein sequence ID" value="PPI84690.1"/>
    <property type="molecule type" value="Genomic_DNA"/>
</dbReference>
<protein>
    <recommendedName>
        <fullName evidence="4">Glucans biosynthesis protein G</fullName>
    </recommendedName>
</protein>
<proteinExistence type="inferred from homology"/>
<evidence type="ECO:0000259" key="7">
    <source>
        <dbReference type="Pfam" id="PF04349"/>
    </source>
</evidence>
<dbReference type="InterPro" id="IPR007444">
    <property type="entry name" value="Glucan_biosyn_MdoG_C"/>
</dbReference>
<dbReference type="SUPFAM" id="SSF81296">
    <property type="entry name" value="E set domains"/>
    <property type="match status" value="1"/>
</dbReference>
<dbReference type="RefSeq" id="WP_104321472.1">
    <property type="nucleotide sequence ID" value="NZ_PSSX01000005.1"/>
</dbReference>
<dbReference type="InterPro" id="IPR014438">
    <property type="entry name" value="Glucan_biosyn_MdoG/MdoD"/>
</dbReference>
<accession>A0A2S5ZBD2</accession>
<dbReference type="Gene3D" id="2.60.40.10">
    <property type="entry name" value="Immunoglobulins"/>
    <property type="match status" value="1"/>
</dbReference>
<dbReference type="InterPro" id="IPR011013">
    <property type="entry name" value="Gal_mutarotase_sf_dom"/>
</dbReference>
<keyword evidence="9" id="KW-1185">Reference proteome</keyword>
<keyword evidence="5" id="KW-0732">Signal</keyword>
<dbReference type="OrthoDB" id="335750at2"/>
<evidence type="ECO:0000256" key="4">
    <source>
        <dbReference type="ARBA" id="ARBA00015376"/>
    </source>
</evidence>
<evidence type="ECO:0000256" key="5">
    <source>
        <dbReference type="ARBA" id="ARBA00022729"/>
    </source>
</evidence>
<organism evidence="8 9">
    <name type="scientific">Marinobacter maroccanus</name>
    <dbReference type="NCBI Taxonomy" id="2055143"/>
    <lineage>
        <taxon>Bacteria</taxon>
        <taxon>Pseudomonadati</taxon>
        <taxon>Pseudomonadota</taxon>
        <taxon>Gammaproteobacteria</taxon>
        <taxon>Pseudomonadales</taxon>
        <taxon>Marinobacteraceae</taxon>
        <taxon>Marinobacter</taxon>
    </lineage>
</organism>
<evidence type="ECO:0000256" key="2">
    <source>
        <dbReference type="ARBA" id="ARBA00005001"/>
    </source>
</evidence>
<name>A0A2S5ZBD2_9GAMM</name>
<dbReference type="Gene3D" id="2.70.98.10">
    <property type="match status" value="1"/>
</dbReference>
<sequence length="504" mass="55798">MMFFLACHPSLANAFGFEDVVGKADELAGKSYAEPQPAPDFLQALEYSVYQGIRFKPEASLWRSGRSPFQVMMIPQGSFYAHAVKLHVIDSEGVKPVAYDKADFDYPTPELAKRIPADLGYAGFKLTFPFDGKNVQNQFLVFGGASYFRAIGKGQQFGLSGRGIAVDTGLPSGEEFPSFTEFWLERPAADSDTMVVYGLLDGPSLTGAYRFVIQPGESTRIRVTAELFFRDNIQQLGLAPLTSMFYYGENTLRPRGEWRPQVHDSDGLLVHDGKSGEWLWRPLINPSQLQLNFHEVGQLKGFGLMQRNQKFQQFQDSEARYDLRPSAWVQPVKDWGPGSVVLVEIPSNAETNDNVVTFWTPDEGVKEGENRRLEYELTVGGPAVSRHPSGRAIHTFVGDGNRTGGGNEVGAYRFIVDFQGKQLSALGPEDAVVSQVSGGKGVEIIEHFVEYIPATDVWRLSILAKPSEEEPLSLRGFLSLGSETLTETWTYSLPPATGLRAKSE</sequence>
<dbReference type="AlphaFoldDB" id="A0A2S5ZBD2"/>
<dbReference type="PANTHER" id="PTHR30504">
    <property type="entry name" value="GLUCANS BIOSYNTHESIS PROTEIN"/>
    <property type="match status" value="1"/>
</dbReference>
<dbReference type="PIRSF" id="PIRSF006281">
    <property type="entry name" value="MdoG"/>
    <property type="match status" value="1"/>
</dbReference>
<dbReference type="GO" id="GO:0030246">
    <property type="term" value="F:carbohydrate binding"/>
    <property type="evidence" value="ECO:0007669"/>
    <property type="project" value="InterPro"/>
</dbReference>
<dbReference type="PANTHER" id="PTHR30504:SF4">
    <property type="entry name" value="GLUCANS BIOSYNTHESIS PROTEIN G"/>
    <property type="match status" value="1"/>
</dbReference>
<comment type="subcellular location">
    <subcellularLocation>
        <location evidence="1">Periplasm</location>
    </subcellularLocation>
</comment>
<dbReference type="Proteomes" id="UP000239917">
    <property type="component" value="Unassembled WGS sequence"/>
</dbReference>
<comment type="pathway">
    <text evidence="2">Glycan metabolism; osmoregulated periplasmic glucan (OPG) biosynthesis.</text>
</comment>
<reference evidence="8 9" key="1">
    <citation type="submission" date="2018-01" db="EMBL/GenBank/DDBJ databases">
        <title>Complete genome sequences of the type strains of Marinobacter flavimaris and Marinobacter maroccanus.</title>
        <authorList>
            <person name="Palau M."/>
            <person name="Boujida N."/>
            <person name="Manresa A."/>
            <person name="Minana-Galbis D."/>
        </authorList>
    </citation>
    <scope>NUCLEOTIDE SEQUENCE [LARGE SCALE GENOMIC DNA]</scope>
    <source>
        <strain evidence="8 9">N4</strain>
    </source>
</reference>
<comment type="caution">
    <text evidence="8">The sequence shown here is derived from an EMBL/GenBank/DDBJ whole genome shotgun (WGS) entry which is preliminary data.</text>
</comment>
<keyword evidence="6" id="KW-0574">Periplasm</keyword>
<feature type="domain" description="Glucan biosynthesis periplasmic MdoG C-terminal" evidence="7">
    <location>
        <begin position="15"/>
        <end position="492"/>
    </location>
</feature>
<gene>
    <name evidence="8" type="ORF">KEHDKFFH_08260</name>
</gene>
<dbReference type="InterPro" id="IPR014718">
    <property type="entry name" value="GH-type_carb-bd"/>
</dbReference>
<dbReference type="GO" id="GO:0003824">
    <property type="term" value="F:catalytic activity"/>
    <property type="evidence" value="ECO:0007669"/>
    <property type="project" value="InterPro"/>
</dbReference>
<evidence type="ECO:0000313" key="9">
    <source>
        <dbReference type="Proteomes" id="UP000239917"/>
    </source>
</evidence>
<comment type="similarity">
    <text evidence="3">Belongs to the OpgD/OpgG family.</text>
</comment>